<evidence type="ECO:0000256" key="9">
    <source>
        <dbReference type="ARBA" id="ARBA00023180"/>
    </source>
</evidence>
<comment type="subcellular location">
    <subcellularLocation>
        <location evidence="1">Membrane</location>
        <topology evidence="1">Single-pass membrane protein</topology>
    </subcellularLocation>
</comment>
<evidence type="ECO:0000256" key="6">
    <source>
        <dbReference type="ARBA" id="ARBA00023136"/>
    </source>
</evidence>
<keyword evidence="2" id="KW-0812">Transmembrane</keyword>
<protein>
    <submittedName>
        <fullName evidence="12">Basement membrane-specific heparan sulfate proteoglycan core protein</fullName>
    </submittedName>
</protein>
<dbReference type="CDD" id="cd00112">
    <property type="entry name" value="LDLa"/>
    <property type="match status" value="3"/>
</dbReference>
<evidence type="ECO:0000313" key="12">
    <source>
        <dbReference type="EMBL" id="KAG0729589.1"/>
    </source>
</evidence>
<dbReference type="SUPFAM" id="SSF57424">
    <property type="entry name" value="LDL receptor-like module"/>
    <property type="match status" value="3"/>
</dbReference>
<keyword evidence="6" id="KW-0472">Membrane</keyword>
<name>A0A8J5D1S2_CHIOP</name>
<dbReference type="Gene3D" id="2.60.40.10">
    <property type="entry name" value="Immunoglobulins"/>
    <property type="match status" value="1"/>
</dbReference>
<evidence type="ECO:0000313" key="13">
    <source>
        <dbReference type="Proteomes" id="UP000770661"/>
    </source>
</evidence>
<keyword evidence="4" id="KW-0677">Repeat</keyword>
<feature type="disulfide bond" evidence="10">
    <location>
        <begin position="95"/>
        <end position="110"/>
    </location>
</feature>
<evidence type="ECO:0000259" key="11">
    <source>
        <dbReference type="PROSITE" id="PS50835"/>
    </source>
</evidence>
<evidence type="ECO:0000256" key="5">
    <source>
        <dbReference type="ARBA" id="ARBA00022989"/>
    </source>
</evidence>
<dbReference type="Gene3D" id="4.10.400.10">
    <property type="entry name" value="Low-density Lipoprotein Receptor"/>
    <property type="match status" value="3"/>
</dbReference>
<accession>A0A8J5D1S2</accession>
<dbReference type="SUPFAM" id="SSF48726">
    <property type="entry name" value="Immunoglobulin"/>
    <property type="match status" value="1"/>
</dbReference>
<dbReference type="FunFam" id="4.10.400.10:FF:000002">
    <property type="entry name" value="Low-density lipoprotein receptor-related protein 1"/>
    <property type="match status" value="1"/>
</dbReference>
<dbReference type="PROSITE" id="PS01209">
    <property type="entry name" value="LDLRA_1"/>
    <property type="match status" value="3"/>
</dbReference>
<dbReference type="PANTHER" id="PTHR22722">
    <property type="entry name" value="LOW-DENSITY LIPOPROTEIN RECEPTOR-RELATED PROTEIN 2-RELATED"/>
    <property type="match status" value="1"/>
</dbReference>
<dbReference type="PRINTS" id="PR00261">
    <property type="entry name" value="LDLRECEPTOR"/>
</dbReference>
<feature type="disulfide bond" evidence="10">
    <location>
        <begin position="32"/>
        <end position="44"/>
    </location>
</feature>
<dbReference type="AlphaFoldDB" id="A0A8J5D1S2"/>
<dbReference type="InterPro" id="IPR007110">
    <property type="entry name" value="Ig-like_dom"/>
</dbReference>
<evidence type="ECO:0000256" key="1">
    <source>
        <dbReference type="ARBA" id="ARBA00004167"/>
    </source>
</evidence>
<feature type="disulfide bond" evidence="10">
    <location>
        <begin position="39"/>
        <end position="57"/>
    </location>
</feature>
<feature type="disulfide bond" evidence="10">
    <location>
        <begin position="51"/>
        <end position="66"/>
    </location>
</feature>
<evidence type="ECO:0000256" key="3">
    <source>
        <dbReference type="ARBA" id="ARBA00022729"/>
    </source>
</evidence>
<evidence type="ECO:0000256" key="2">
    <source>
        <dbReference type="ARBA" id="ARBA00022692"/>
    </source>
</evidence>
<comment type="caution">
    <text evidence="12">The sequence shown here is derived from an EMBL/GenBank/DDBJ whole genome shotgun (WGS) entry which is preliminary data.</text>
</comment>
<dbReference type="FunFam" id="4.10.400.10:FF:000011">
    <property type="entry name" value="Low-density lipoprotein receptor-related protein 1"/>
    <property type="match status" value="1"/>
</dbReference>
<evidence type="ECO:0000256" key="7">
    <source>
        <dbReference type="ARBA" id="ARBA00023157"/>
    </source>
</evidence>
<dbReference type="InterPro" id="IPR002172">
    <property type="entry name" value="LDrepeatLR_classA_rpt"/>
</dbReference>
<evidence type="ECO:0000256" key="10">
    <source>
        <dbReference type="PROSITE-ProRule" id="PRU00124"/>
    </source>
</evidence>
<reference evidence="12" key="1">
    <citation type="submission" date="2020-07" db="EMBL/GenBank/DDBJ databases">
        <title>The High-quality genome of the commercially important snow crab, Chionoecetes opilio.</title>
        <authorList>
            <person name="Jeong J.-H."/>
            <person name="Ryu S."/>
        </authorList>
    </citation>
    <scope>NUCLEOTIDE SEQUENCE</scope>
    <source>
        <strain evidence="12">MADBK_172401_WGS</strain>
        <tissue evidence="12">Digestive gland</tissue>
    </source>
</reference>
<keyword evidence="13" id="KW-1185">Reference proteome</keyword>
<dbReference type="PROSITE" id="PS50835">
    <property type="entry name" value="IG_LIKE"/>
    <property type="match status" value="1"/>
</dbReference>
<dbReference type="InterPro" id="IPR036179">
    <property type="entry name" value="Ig-like_dom_sf"/>
</dbReference>
<dbReference type="InterPro" id="IPR036055">
    <property type="entry name" value="LDL_receptor-like_sf"/>
</dbReference>
<comment type="caution">
    <text evidence="10">Lacks conserved residue(s) required for the propagation of feature annotation.</text>
</comment>
<organism evidence="12 13">
    <name type="scientific">Chionoecetes opilio</name>
    <name type="common">Atlantic snow crab</name>
    <name type="synonym">Cancer opilio</name>
    <dbReference type="NCBI Taxonomy" id="41210"/>
    <lineage>
        <taxon>Eukaryota</taxon>
        <taxon>Metazoa</taxon>
        <taxon>Ecdysozoa</taxon>
        <taxon>Arthropoda</taxon>
        <taxon>Crustacea</taxon>
        <taxon>Multicrustacea</taxon>
        <taxon>Malacostraca</taxon>
        <taxon>Eumalacostraca</taxon>
        <taxon>Eucarida</taxon>
        <taxon>Decapoda</taxon>
        <taxon>Pleocyemata</taxon>
        <taxon>Brachyura</taxon>
        <taxon>Eubrachyura</taxon>
        <taxon>Majoidea</taxon>
        <taxon>Majidae</taxon>
        <taxon>Chionoecetes</taxon>
    </lineage>
</organism>
<evidence type="ECO:0000256" key="8">
    <source>
        <dbReference type="ARBA" id="ARBA00023170"/>
    </source>
</evidence>
<dbReference type="InterPro" id="IPR051221">
    <property type="entry name" value="LDLR-related"/>
</dbReference>
<dbReference type="PROSITE" id="PS50068">
    <property type="entry name" value="LDLRA_2"/>
    <property type="match status" value="3"/>
</dbReference>
<dbReference type="GO" id="GO:0005886">
    <property type="term" value="C:plasma membrane"/>
    <property type="evidence" value="ECO:0007669"/>
    <property type="project" value="TreeGrafter"/>
</dbReference>
<feature type="disulfide bond" evidence="10">
    <location>
        <begin position="12"/>
        <end position="27"/>
    </location>
</feature>
<keyword evidence="7 10" id="KW-1015">Disulfide bond</keyword>
<evidence type="ECO:0000256" key="4">
    <source>
        <dbReference type="ARBA" id="ARBA00022737"/>
    </source>
</evidence>
<dbReference type="InterPro" id="IPR013783">
    <property type="entry name" value="Ig-like_fold"/>
</dbReference>
<sequence length="182" mass="20203">MSGDCINKTQVCDGKPDCKDASDEMRCNPNGCEPNEFECDNRKCVLKTWLCDSDNDCGDLSDEKNCEPSPPGSQCRSNEFTCETNTQCIPKSFHCDGDVDCVDTSDEVGCSKPTVVEPPPRNVMVQVTETFTLTCRVMGIPTPIVLWRLNWGHVPSKCEMTRWVAGGKADVFLYRQQENASS</sequence>
<dbReference type="InterPro" id="IPR023415">
    <property type="entry name" value="LDLR_class-A_CS"/>
</dbReference>
<gene>
    <name evidence="12" type="primary">Hspg2</name>
    <name evidence="12" type="ORF">GWK47_029996</name>
</gene>
<keyword evidence="8" id="KW-0675">Receptor</keyword>
<dbReference type="EMBL" id="JACEEZ010001007">
    <property type="protein sequence ID" value="KAG0729589.1"/>
    <property type="molecule type" value="Genomic_DNA"/>
</dbReference>
<dbReference type="SMART" id="SM00192">
    <property type="entry name" value="LDLa"/>
    <property type="match status" value="3"/>
</dbReference>
<keyword evidence="3" id="KW-0732">Signal</keyword>
<proteinExistence type="predicted"/>
<feature type="domain" description="Ig-like" evidence="11">
    <location>
        <begin position="113"/>
        <end position="147"/>
    </location>
</feature>
<dbReference type="Pfam" id="PF00057">
    <property type="entry name" value="Ldl_recept_a"/>
    <property type="match status" value="3"/>
</dbReference>
<keyword evidence="5" id="KW-1133">Transmembrane helix</keyword>
<keyword evidence="9" id="KW-0325">Glycoprotein</keyword>
<dbReference type="OrthoDB" id="6353699at2759"/>
<dbReference type="GO" id="GO:0043235">
    <property type="term" value="C:receptor complex"/>
    <property type="evidence" value="ECO:0007669"/>
    <property type="project" value="TreeGrafter"/>
</dbReference>
<dbReference type="Proteomes" id="UP000770661">
    <property type="component" value="Unassembled WGS sequence"/>
</dbReference>